<gene>
    <name evidence="2" type="ORF">KHB02_002170</name>
    <name evidence="1" type="ORF">KHB02_29805</name>
</gene>
<proteinExistence type="predicted"/>
<dbReference type="Proteomes" id="UP000677265">
    <property type="component" value="Unassembled WGS sequence"/>
</dbReference>
<dbReference type="EMBL" id="JAGYPE010000006">
    <property type="protein sequence ID" value="MBS4185584.1"/>
    <property type="molecule type" value="Genomic_DNA"/>
</dbReference>
<dbReference type="AlphaFoldDB" id="A0A942T3T4"/>
<dbReference type="EMBL" id="JAGYPE020000002">
    <property type="protein sequence ID" value="MCH6264335.1"/>
    <property type="molecule type" value="Genomic_DNA"/>
</dbReference>
<organism evidence="1">
    <name type="scientific">Neobacillus citreus</name>
    <dbReference type="NCBI Taxonomy" id="2833578"/>
    <lineage>
        <taxon>Bacteria</taxon>
        <taxon>Bacillati</taxon>
        <taxon>Bacillota</taxon>
        <taxon>Bacilli</taxon>
        <taxon>Bacillales</taxon>
        <taxon>Bacillaceae</taxon>
        <taxon>Neobacillus</taxon>
    </lineage>
</organism>
<evidence type="ECO:0000313" key="2">
    <source>
        <dbReference type="EMBL" id="MCH6264335.1"/>
    </source>
</evidence>
<protein>
    <submittedName>
        <fullName evidence="1">Uncharacterized protein</fullName>
    </submittedName>
</protein>
<comment type="caution">
    <text evidence="1">The sequence shown here is derived from an EMBL/GenBank/DDBJ whole genome shotgun (WGS) entry which is preliminary data.</text>
</comment>
<name>A0A942T3T4_9BACI</name>
<keyword evidence="3" id="KW-1185">Reference proteome</keyword>
<dbReference type="RefSeq" id="WP_213145431.1">
    <property type="nucleotide sequence ID" value="NZ_JAGYPE020000002.1"/>
</dbReference>
<accession>A0A942T3T4</accession>
<reference evidence="1" key="1">
    <citation type="submission" date="2021-05" db="EMBL/GenBank/DDBJ databases">
        <title>Novel Bacillus species.</title>
        <authorList>
            <person name="Liu G."/>
        </authorList>
    </citation>
    <scope>NUCLEOTIDE SEQUENCE</scope>
    <source>
        <strain evidence="1 3">FJAT-50051</strain>
    </source>
</reference>
<evidence type="ECO:0000313" key="1">
    <source>
        <dbReference type="EMBL" id="MBS4185584.1"/>
    </source>
</evidence>
<sequence>MRFEFKANCSSLSGQLPIVKMGDISNTPYFITSVKNLTGLTPVLYRQLHEAEETK</sequence>
<evidence type="ECO:0000313" key="3">
    <source>
        <dbReference type="Proteomes" id="UP000677265"/>
    </source>
</evidence>